<keyword evidence="2" id="KW-0479">Metal-binding</keyword>
<comment type="cofactor">
    <cofactor evidence="1">
        <name>FAD</name>
        <dbReference type="ChEBI" id="CHEBI:57692"/>
    </cofactor>
</comment>
<evidence type="ECO:0000259" key="4">
    <source>
        <dbReference type="PROSITE" id="PS51384"/>
    </source>
</evidence>
<dbReference type="InterPro" id="IPR017938">
    <property type="entry name" value="Riboflavin_synthase-like_b-brl"/>
</dbReference>
<dbReference type="InterPro" id="IPR001433">
    <property type="entry name" value="OxRdtase_FAD/NAD-bd"/>
</dbReference>
<dbReference type="PANTHER" id="PTHR47354">
    <property type="entry name" value="NADH OXIDOREDUCTASE HCR"/>
    <property type="match status" value="1"/>
</dbReference>
<dbReference type="Pfam" id="PF00175">
    <property type="entry name" value="NAD_binding_1"/>
    <property type="match status" value="1"/>
</dbReference>
<dbReference type="PROSITE" id="PS51384">
    <property type="entry name" value="FAD_FR"/>
    <property type="match status" value="1"/>
</dbReference>
<accession>A0ABM6FBI5</accession>
<dbReference type="InterPro" id="IPR001041">
    <property type="entry name" value="2Fe-2S_ferredoxin-type"/>
</dbReference>
<evidence type="ECO:0000256" key="1">
    <source>
        <dbReference type="ARBA" id="ARBA00001974"/>
    </source>
</evidence>
<keyword evidence="2" id="KW-0001">2Fe-2S</keyword>
<dbReference type="Proteomes" id="UP000177515">
    <property type="component" value="Chromosome 2"/>
</dbReference>
<reference evidence="5 6" key="1">
    <citation type="submission" date="2016-10" db="EMBL/GenBank/DDBJ databases">
        <title>Complete genome sequences of three Cupriavidus strains isolated from various Malaysian environments.</title>
        <authorList>
            <person name="Abdullah A.A.-A."/>
            <person name="Shafie N.A.H."/>
            <person name="Lau N.S."/>
        </authorList>
    </citation>
    <scope>NUCLEOTIDE SEQUENCE [LARGE SCALE GENOMIC DNA]</scope>
    <source>
        <strain evidence="5 6">USMAA1020</strain>
    </source>
</reference>
<dbReference type="Pfam" id="PF00557">
    <property type="entry name" value="Peptidase_M24"/>
    <property type="match status" value="1"/>
</dbReference>
<feature type="domain" description="FAD-binding FR-type" evidence="4">
    <location>
        <begin position="104"/>
        <end position="219"/>
    </location>
</feature>
<dbReference type="Pfam" id="PF00111">
    <property type="entry name" value="Fer2"/>
    <property type="match status" value="1"/>
</dbReference>
<dbReference type="PROSITE" id="PS00197">
    <property type="entry name" value="2FE2S_FER_1"/>
    <property type="match status" value="1"/>
</dbReference>
<gene>
    <name evidence="5" type="ORF">BKK80_25025</name>
</gene>
<evidence type="ECO:0000259" key="3">
    <source>
        <dbReference type="PROSITE" id="PS51085"/>
    </source>
</evidence>
<evidence type="ECO:0000313" key="6">
    <source>
        <dbReference type="Proteomes" id="UP000177515"/>
    </source>
</evidence>
<dbReference type="InterPro" id="IPR039261">
    <property type="entry name" value="FNR_nucleotide-bd"/>
</dbReference>
<dbReference type="InterPro" id="IPR000994">
    <property type="entry name" value="Pept_M24"/>
</dbReference>
<dbReference type="Gene3D" id="3.40.50.80">
    <property type="entry name" value="Nucleotide-binding domain of ferredoxin-NADP reductase (FNR) module"/>
    <property type="match status" value="1"/>
</dbReference>
<dbReference type="SUPFAM" id="SSF52343">
    <property type="entry name" value="Ferredoxin reductase-like, C-terminal NADP-linked domain"/>
    <property type="match status" value="1"/>
</dbReference>
<dbReference type="CDD" id="cd00207">
    <property type="entry name" value="fer2"/>
    <property type="match status" value="1"/>
</dbReference>
<evidence type="ECO:0000313" key="5">
    <source>
        <dbReference type="EMBL" id="AOZ09097.1"/>
    </source>
</evidence>
<dbReference type="InterPro" id="IPR017927">
    <property type="entry name" value="FAD-bd_FR_type"/>
</dbReference>
<feature type="domain" description="2Fe-2S ferredoxin-type" evidence="3">
    <location>
        <begin position="10"/>
        <end position="98"/>
    </location>
</feature>
<dbReference type="Gene3D" id="2.40.30.10">
    <property type="entry name" value="Translation factors"/>
    <property type="match status" value="1"/>
</dbReference>
<evidence type="ECO:0000256" key="2">
    <source>
        <dbReference type="ARBA" id="ARBA00022714"/>
    </source>
</evidence>
<sequence>MANSPTRPAFLCTLAPDARRFPADSQSSLLDAALAAGLAVPFSCRRGECGSCRAQVMAGQHERIAPPSEYAYPVQEQELLLCQCRALSDLTLRFPHWQAPAAAAAPRTARVVSLEYVARTIARLVVEVQGGTPFDWQAGQHVRLGLEPGSLRCFSIANVPGEPASESASESAGEPAGKRRLEFHIRRLPSGAFTDRALGTLAPGDTLHLEGPEGDCVWPAPQAADREARNGADAGQDLVLLATGTGFAGVRPILLTALASGACRSVTLYWGNREAEDCYAADWLDRLQAQHPALRWQPVLSAGAATPGRVQDAALAGRHDWARARVYACGHPGMVRDARAALHAAGLPPARFHAEAFVPAAAPRHPWERVGPRFSMTALLEARRRSIEAVNAAAAMLRPGITTGEAIAMIDRQLQAMGSAYNWHPTYVRFGADSVNTWHQPSQRERRLRADDIVVIDVGPVWDGYEGDYGDTFVLGEDADHRRCAQAARAVFDAARQAWLGGMSGKALYAYAETLAHAHGCELVADVPGHRVSEFPHALYGKHRLADVEFVPDDGIWVLEIQVRDRARPIGAFFEDVLVRA</sequence>
<keyword evidence="2" id="KW-0408">Iron</keyword>
<dbReference type="SUPFAM" id="SSF54292">
    <property type="entry name" value="2Fe-2S ferredoxin-like"/>
    <property type="match status" value="1"/>
</dbReference>
<dbReference type="InterPro" id="IPR050415">
    <property type="entry name" value="MRET"/>
</dbReference>
<organism evidence="5 6">
    <name type="scientific">Cupriavidus malaysiensis</name>
    <dbReference type="NCBI Taxonomy" id="367825"/>
    <lineage>
        <taxon>Bacteria</taxon>
        <taxon>Pseudomonadati</taxon>
        <taxon>Pseudomonadota</taxon>
        <taxon>Betaproteobacteria</taxon>
        <taxon>Burkholderiales</taxon>
        <taxon>Burkholderiaceae</taxon>
        <taxon>Cupriavidus</taxon>
    </lineage>
</organism>
<keyword evidence="6" id="KW-1185">Reference proteome</keyword>
<dbReference type="InterPro" id="IPR006058">
    <property type="entry name" value="2Fe2S_fd_BS"/>
</dbReference>
<dbReference type="InterPro" id="IPR012675">
    <property type="entry name" value="Beta-grasp_dom_sf"/>
</dbReference>
<dbReference type="EMBL" id="CP017755">
    <property type="protein sequence ID" value="AOZ09097.1"/>
    <property type="molecule type" value="Genomic_DNA"/>
</dbReference>
<dbReference type="Gene3D" id="3.10.20.30">
    <property type="match status" value="1"/>
</dbReference>
<dbReference type="RefSeq" id="WP_071071732.1">
    <property type="nucleotide sequence ID" value="NZ_CP017755.1"/>
</dbReference>
<keyword evidence="2" id="KW-0411">Iron-sulfur</keyword>
<dbReference type="InterPro" id="IPR036010">
    <property type="entry name" value="2Fe-2S_ferredoxin-like_sf"/>
</dbReference>
<dbReference type="Gene3D" id="3.90.230.10">
    <property type="entry name" value="Creatinase/methionine aminopeptidase superfamily"/>
    <property type="match status" value="1"/>
</dbReference>
<dbReference type="PANTHER" id="PTHR47354:SF5">
    <property type="entry name" value="PROTEIN RFBI"/>
    <property type="match status" value="1"/>
</dbReference>
<dbReference type="SUPFAM" id="SSF63380">
    <property type="entry name" value="Riboflavin synthase domain-like"/>
    <property type="match status" value="1"/>
</dbReference>
<name>A0ABM6FBI5_9BURK</name>
<dbReference type="InterPro" id="IPR036005">
    <property type="entry name" value="Creatinase/aminopeptidase-like"/>
</dbReference>
<proteinExistence type="predicted"/>
<dbReference type="CDD" id="cd01066">
    <property type="entry name" value="APP_MetAP"/>
    <property type="match status" value="1"/>
</dbReference>
<dbReference type="PROSITE" id="PS51085">
    <property type="entry name" value="2FE2S_FER_2"/>
    <property type="match status" value="1"/>
</dbReference>
<dbReference type="SUPFAM" id="SSF55920">
    <property type="entry name" value="Creatinase/aminopeptidase"/>
    <property type="match status" value="1"/>
</dbReference>
<protein>
    <submittedName>
        <fullName evidence="5">2Fe-2S ferredoxin</fullName>
    </submittedName>
</protein>